<organism evidence="4 5">
    <name type="scientific">Aurantibacter aestuarii</name>
    <dbReference type="NCBI Taxonomy" id="1266046"/>
    <lineage>
        <taxon>Bacteria</taxon>
        <taxon>Pseudomonadati</taxon>
        <taxon>Bacteroidota</taxon>
        <taxon>Flavobacteriia</taxon>
        <taxon>Flavobacteriales</taxon>
        <taxon>Flavobacteriaceae</taxon>
        <taxon>Aurantibacter</taxon>
    </lineage>
</organism>
<dbReference type="Pfam" id="PF16411">
    <property type="entry name" value="SusF_SusE"/>
    <property type="match status" value="1"/>
</dbReference>
<dbReference type="Gene3D" id="2.60.40.10">
    <property type="entry name" value="Immunoglobulins"/>
    <property type="match status" value="1"/>
</dbReference>
<evidence type="ECO:0000313" key="4">
    <source>
        <dbReference type="EMBL" id="PSG90650.1"/>
    </source>
</evidence>
<feature type="domain" description="SusE outer membrane protein" evidence="2">
    <location>
        <begin position="26"/>
        <end position="119"/>
    </location>
</feature>
<keyword evidence="1" id="KW-0732">Signal</keyword>
<gene>
    <name evidence="4" type="ORF">C7H52_05055</name>
</gene>
<dbReference type="Proteomes" id="UP000238426">
    <property type="component" value="Unassembled WGS sequence"/>
</dbReference>
<dbReference type="Gene3D" id="2.60.40.3620">
    <property type="match status" value="3"/>
</dbReference>
<dbReference type="Pfam" id="PF14292">
    <property type="entry name" value="SusE"/>
    <property type="match status" value="1"/>
</dbReference>
<dbReference type="AlphaFoldDB" id="A0A2T1NDZ4"/>
<proteinExistence type="predicted"/>
<feature type="chain" id="PRO_5015537473" evidence="1">
    <location>
        <begin position="23"/>
        <end position="460"/>
    </location>
</feature>
<dbReference type="InterPro" id="IPR013783">
    <property type="entry name" value="Ig-like_fold"/>
</dbReference>
<dbReference type="PROSITE" id="PS51257">
    <property type="entry name" value="PROKAR_LIPOPROTEIN"/>
    <property type="match status" value="1"/>
</dbReference>
<reference evidence="4 5" key="1">
    <citation type="submission" date="2018-03" db="EMBL/GenBank/DDBJ databases">
        <title>Mesoflavibacter sp. HG37 and Mesoflavibacter sp. HG96 sp.nov., two marine bacteria isolated from seawater of Western Pacific Ocean.</title>
        <authorList>
            <person name="Cheng H."/>
            <person name="Wu Y.-H."/>
            <person name="Guo L.-L."/>
            <person name="Xu X.-W."/>
        </authorList>
    </citation>
    <scope>NUCLEOTIDE SEQUENCE [LARGE SCALE GENOMIC DNA]</scope>
    <source>
        <strain evidence="4 5">KCTC 32269</strain>
    </source>
</reference>
<sequence>MKNFKIFLSLAVIAFLSFYSCEENDDLVFTAQPQGEFSFSNTFLDQYILTSQASSNLAERFTWQDANFGVQVNTTYELQVSTVGDFSDMEIIGETTGNELAVTIGEMLTLANDAGLNNDPATPELNSGTFTFRVRAYVGDAVSTTEKYSFPQALNVFLAPNSNGGGSGSGIMISEWGVIGSAANDWGNAGPDLPFYTTTDPDVLVAYVNLKDGEIKLRQSMDWNLPNYGDATGDGILDQDANNNIAVTAGDYKIEFNTATLAYSIVPFSYGIVGSAWNDWGNAGPDAKMFYDYTSDSFKVGVKLQAGEFKIRFNQDWSLPNYGDATGDGILDQDANNNIEITTPGFYVLSANFTTLEYTLVQSDLWGIVGSGYNDWGATSDFMFTPLTDTNWLAQNVMLINGEIKIRQNEDWNLPNYGDATGDGILDQDSNNNIPVTMGTYDIKLDFTDPGAPTYTIITK</sequence>
<evidence type="ECO:0000313" key="5">
    <source>
        <dbReference type="Proteomes" id="UP000238426"/>
    </source>
</evidence>
<protein>
    <submittedName>
        <fullName evidence="4">Uncharacterized protein</fullName>
    </submittedName>
</protein>
<feature type="domain" description="Outer membrane protein SusF/SusE-like C-terminal" evidence="3">
    <location>
        <begin position="178"/>
        <end position="263"/>
    </location>
</feature>
<keyword evidence="5" id="KW-1185">Reference proteome</keyword>
<dbReference type="OrthoDB" id="975117at2"/>
<name>A0A2T1NDZ4_9FLAO</name>
<dbReference type="InterPro" id="IPR032187">
    <property type="entry name" value="SusF/SusE-like_C"/>
</dbReference>
<evidence type="ECO:0000259" key="3">
    <source>
        <dbReference type="Pfam" id="PF16411"/>
    </source>
</evidence>
<evidence type="ECO:0000256" key="1">
    <source>
        <dbReference type="SAM" id="SignalP"/>
    </source>
</evidence>
<dbReference type="CDD" id="cd12956">
    <property type="entry name" value="CBM_SusE-F_like"/>
    <property type="match status" value="3"/>
</dbReference>
<comment type="caution">
    <text evidence="4">The sequence shown here is derived from an EMBL/GenBank/DDBJ whole genome shotgun (WGS) entry which is preliminary data.</text>
</comment>
<dbReference type="InterPro" id="IPR025970">
    <property type="entry name" value="SusE"/>
</dbReference>
<feature type="signal peptide" evidence="1">
    <location>
        <begin position="1"/>
        <end position="22"/>
    </location>
</feature>
<dbReference type="EMBL" id="PXOQ01000007">
    <property type="protein sequence ID" value="PSG90650.1"/>
    <property type="molecule type" value="Genomic_DNA"/>
</dbReference>
<accession>A0A2T1NDZ4</accession>
<dbReference type="RefSeq" id="WP_106462791.1">
    <property type="nucleotide sequence ID" value="NZ_PXOQ01000007.1"/>
</dbReference>
<evidence type="ECO:0000259" key="2">
    <source>
        <dbReference type="Pfam" id="PF14292"/>
    </source>
</evidence>